<sequence>MRHPGFFIAALATFVLAAGCAERPAPSTASALPSEAAPIPPEAKLGRIVAEQQCSRCHAIDLTGASAIAEAPPLRDLYKRYAIEDLRGAFVRGIEVAHARMPAFRLSPRDVDNLLVYLRSIDPCAQPSTDEEAMARCFEPL</sequence>
<evidence type="ECO:0000256" key="1">
    <source>
        <dbReference type="ARBA" id="ARBA00022617"/>
    </source>
</evidence>
<evidence type="ECO:0000256" key="2">
    <source>
        <dbReference type="ARBA" id="ARBA00022723"/>
    </source>
</evidence>
<keyword evidence="2 4" id="KW-0479">Metal-binding</keyword>
<dbReference type="EMBL" id="CP013264">
    <property type="protein sequence ID" value="ALR19241.1"/>
    <property type="molecule type" value="Genomic_DNA"/>
</dbReference>
<name>A0A0S3EUZ6_9SPHN</name>
<keyword evidence="3 4" id="KW-0408">Iron</keyword>
<dbReference type="PROSITE" id="PS51007">
    <property type="entry name" value="CYTC"/>
    <property type="match status" value="1"/>
</dbReference>
<feature type="domain" description="Cytochrome c" evidence="6">
    <location>
        <begin position="41"/>
        <end position="122"/>
    </location>
</feature>
<feature type="signal peptide" evidence="5">
    <location>
        <begin position="1"/>
        <end position="17"/>
    </location>
</feature>
<dbReference type="GO" id="GO:0009055">
    <property type="term" value="F:electron transfer activity"/>
    <property type="evidence" value="ECO:0007669"/>
    <property type="project" value="InterPro"/>
</dbReference>
<accession>A0A0S3EUZ6</accession>
<dbReference type="GO" id="GO:0046872">
    <property type="term" value="F:metal ion binding"/>
    <property type="evidence" value="ECO:0007669"/>
    <property type="project" value="UniProtKB-KW"/>
</dbReference>
<evidence type="ECO:0000256" key="4">
    <source>
        <dbReference type="PROSITE-ProRule" id="PRU00433"/>
    </source>
</evidence>
<dbReference type="SUPFAM" id="SSF46626">
    <property type="entry name" value="Cytochrome c"/>
    <property type="match status" value="1"/>
</dbReference>
<dbReference type="InterPro" id="IPR036909">
    <property type="entry name" value="Cyt_c-like_dom_sf"/>
</dbReference>
<dbReference type="AlphaFoldDB" id="A0A0S3EUZ6"/>
<evidence type="ECO:0000256" key="3">
    <source>
        <dbReference type="ARBA" id="ARBA00023004"/>
    </source>
</evidence>
<dbReference type="InterPro" id="IPR009056">
    <property type="entry name" value="Cyt_c-like_dom"/>
</dbReference>
<evidence type="ECO:0000259" key="6">
    <source>
        <dbReference type="PROSITE" id="PS51007"/>
    </source>
</evidence>
<evidence type="ECO:0000256" key="5">
    <source>
        <dbReference type="SAM" id="SignalP"/>
    </source>
</evidence>
<dbReference type="GO" id="GO:0020037">
    <property type="term" value="F:heme binding"/>
    <property type="evidence" value="ECO:0007669"/>
    <property type="project" value="InterPro"/>
</dbReference>
<dbReference type="Pfam" id="PF13442">
    <property type="entry name" value="Cytochrome_CBB3"/>
    <property type="match status" value="1"/>
</dbReference>
<gene>
    <name evidence="7" type="ORF">ATN00_01895</name>
</gene>
<dbReference type="RefSeq" id="WP_062061372.1">
    <property type="nucleotide sequence ID" value="NZ_CP013264.1"/>
</dbReference>
<dbReference type="KEGG" id="sbd:ATN00_01895"/>
<keyword evidence="8" id="KW-1185">Reference proteome</keyword>
<dbReference type="Gene3D" id="1.10.760.10">
    <property type="entry name" value="Cytochrome c-like domain"/>
    <property type="match status" value="1"/>
</dbReference>
<keyword evidence="5" id="KW-0732">Signal</keyword>
<feature type="chain" id="PRO_5006611707" description="Cytochrome c domain-containing protein" evidence="5">
    <location>
        <begin position="18"/>
        <end position="141"/>
    </location>
</feature>
<evidence type="ECO:0000313" key="8">
    <source>
        <dbReference type="Proteomes" id="UP000056968"/>
    </source>
</evidence>
<proteinExistence type="predicted"/>
<evidence type="ECO:0000313" key="7">
    <source>
        <dbReference type="EMBL" id="ALR19241.1"/>
    </source>
</evidence>
<keyword evidence="1 4" id="KW-0349">Heme</keyword>
<organism evidence="7 8">
    <name type="scientific">Sphingobium baderi</name>
    <dbReference type="NCBI Taxonomy" id="1332080"/>
    <lineage>
        <taxon>Bacteria</taxon>
        <taxon>Pseudomonadati</taxon>
        <taxon>Pseudomonadota</taxon>
        <taxon>Alphaproteobacteria</taxon>
        <taxon>Sphingomonadales</taxon>
        <taxon>Sphingomonadaceae</taxon>
        <taxon>Sphingobium</taxon>
    </lineage>
</organism>
<dbReference type="Proteomes" id="UP000056968">
    <property type="component" value="Chromosome"/>
</dbReference>
<reference evidence="7 8" key="1">
    <citation type="submission" date="2015-11" db="EMBL/GenBank/DDBJ databases">
        <title>A Two-component Flavoprotein Monooxygenase System MeaXY Responsible for para-Hydroxylation of 2-Methyl-6-ethylaniline and 2,6-Diethylaniline in Sphingobium baderi DE-13.</title>
        <authorList>
            <person name="Cheng M."/>
            <person name="Meng Q."/>
            <person name="Yang Y."/>
            <person name="Chu C."/>
            <person name="Yan X."/>
            <person name="He J."/>
            <person name="Li S."/>
        </authorList>
    </citation>
    <scope>NUCLEOTIDE SEQUENCE [LARGE SCALE GENOMIC DNA]</scope>
    <source>
        <strain evidence="7 8">DE-13</strain>
    </source>
</reference>
<dbReference type="STRING" id="1332080.ATN00_01895"/>
<protein>
    <recommendedName>
        <fullName evidence="6">Cytochrome c domain-containing protein</fullName>
    </recommendedName>
</protein>
<dbReference type="PROSITE" id="PS51257">
    <property type="entry name" value="PROKAR_LIPOPROTEIN"/>
    <property type="match status" value="1"/>
</dbReference>